<feature type="region of interest" description="Disordered" evidence="5">
    <location>
        <begin position="1"/>
        <end position="22"/>
    </location>
</feature>
<dbReference type="InterPro" id="IPR051223">
    <property type="entry name" value="Polycystin"/>
</dbReference>
<feature type="domain" description="Polycystin cation channel PKD1/PKD2" evidence="7">
    <location>
        <begin position="447"/>
        <end position="575"/>
    </location>
</feature>
<gene>
    <name evidence="8" type="ORF">AMON00008_LOCUS34016</name>
</gene>
<dbReference type="AlphaFoldDB" id="A0A7S4RGK7"/>
<evidence type="ECO:0000256" key="2">
    <source>
        <dbReference type="ARBA" id="ARBA00022692"/>
    </source>
</evidence>
<dbReference type="PANTHER" id="PTHR10877">
    <property type="entry name" value="POLYCYSTIN FAMILY MEMBER"/>
    <property type="match status" value="1"/>
</dbReference>
<name>A0A7S4RGK7_9DINO</name>
<accession>A0A7S4RGK7</accession>
<evidence type="ECO:0000256" key="3">
    <source>
        <dbReference type="ARBA" id="ARBA00022989"/>
    </source>
</evidence>
<comment type="subcellular location">
    <subcellularLocation>
        <location evidence="1">Membrane</location>
        <topology evidence="1">Multi-pass membrane protein</topology>
    </subcellularLocation>
</comment>
<feature type="transmembrane region" description="Helical" evidence="6">
    <location>
        <begin position="547"/>
        <end position="571"/>
    </location>
</feature>
<evidence type="ECO:0000259" key="7">
    <source>
        <dbReference type="Pfam" id="PF08016"/>
    </source>
</evidence>
<feature type="transmembrane region" description="Helical" evidence="6">
    <location>
        <begin position="365"/>
        <end position="392"/>
    </location>
</feature>
<feature type="transmembrane region" description="Helical" evidence="6">
    <location>
        <begin position="335"/>
        <end position="353"/>
    </location>
</feature>
<dbReference type="EMBL" id="HBNR01048705">
    <property type="protein sequence ID" value="CAE4611415.1"/>
    <property type="molecule type" value="Transcribed_RNA"/>
</dbReference>
<organism evidence="8">
    <name type="scientific">Alexandrium monilatum</name>
    <dbReference type="NCBI Taxonomy" id="311494"/>
    <lineage>
        <taxon>Eukaryota</taxon>
        <taxon>Sar</taxon>
        <taxon>Alveolata</taxon>
        <taxon>Dinophyceae</taxon>
        <taxon>Gonyaulacales</taxon>
        <taxon>Pyrocystaceae</taxon>
        <taxon>Alexandrium</taxon>
    </lineage>
</organism>
<evidence type="ECO:0000313" key="8">
    <source>
        <dbReference type="EMBL" id="CAE4611415.1"/>
    </source>
</evidence>
<dbReference type="Pfam" id="PF08016">
    <property type="entry name" value="PKD_channel"/>
    <property type="match status" value="1"/>
</dbReference>
<reference evidence="8" key="1">
    <citation type="submission" date="2021-01" db="EMBL/GenBank/DDBJ databases">
        <authorList>
            <person name="Corre E."/>
            <person name="Pelletier E."/>
            <person name="Niang G."/>
            <person name="Scheremetjew M."/>
            <person name="Finn R."/>
            <person name="Kale V."/>
            <person name="Holt S."/>
            <person name="Cochrane G."/>
            <person name="Meng A."/>
            <person name="Brown T."/>
            <person name="Cohen L."/>
        </authorList>
    </citation>
    <scope>NUCLEOTIDE SEQUENCE</scope>
    <source>
        <strain evidence="8">CCMP3105</strain>
    </source>
</reference>
<proteinExistence type="predicted"/>
<feature type="transmembrane region" description="Helical" evidence="6">
    <location>
        <begin position="43"/>
        <end position="62"/>
    </location>
</feature>
<evidence type="ECO:0000256" key="6">
    <source>
        <dbReference type="SAM" id="Phobius"/>
    </source>
</evidence>
<feature type="transmembrane region" description="Helical" evidence="6">
    <location>
        <begin position="444"/>
        <end position="467"/>
    </location>
</feature>
<keyword evidence="3 6" id="KW-1133">Transmembrane helix</keyword>
<dbReference type="Gene3D" id="1.10.287.70">
    <property type="match status" value="1"/>
</dbReference>
<evidence type="ECO:0000256" key="4">
    <source>
        <dbReference type="ARBA" id="ARBA00023136"/>
    </source>
</evidence>
<protein>
    <recommendedName>
        <fullName evidence="7">Polycystin cation channel PKD1/PKD2 domain-containing protein</fullName>
    </recommendedName>
</protein>
<evidence type="ECO:0000256" key="1">
    <source>
        <dbReference type="ARBA" id="ARBA00004141"/>
    </source>
</evidence>
<keyword evidence="4 6" id="KW-0472">Membrane</keyword>
<dbReference type="PANTHER" id="PTHR10877:SF183">
    <property type="entry name" value="AT14535P-RELATED"/>
    <property type="match status" value="1"/>
</dbReference>
<dbReference type="GO" id="GO:0016020">
    <property type="term" value="C:membrane"/>
    <property type="evidence" value="ECO:0007669"/>
    <property type="project" value="UniProtKB-SubCell"/>
</dbReference>
<keyword evidence="2 6" id="KW-0812">Transmembrane</keyword>
<sequence length="769" mass="86961">MDSTDCGMRRADSRHSAGAAGDGTVVRNDLEAHLHSEVMREKLCRGIPFVILYFVIFDIMLFTHENFSDASQVERNLRGMLSGSSYEGYAEGPPGSMRLSVSGHKVLRDIATVEDVYTYLREAIIPQIIPGPGSAPLDDGMSRLLRYNLLVGGLQLEQVRTGKEQCSLLYPDMGPKNDLKVNPLLEDFFCFRSGIEEGECFGPGEAVEGFCPSTRAAWGRSLRSVKGFPEDSLKSTGARIERSTGGPRYSLIMYEHQGTDVALRRLEELVSANWIDEQSTWVGVKFFTVNPDLGVYSLSRVNVFLLETGQLLPRLQVSTFMADPYQYRSTLVMDVLWAVLLLKFLLNCMWDLARALHRRGSLLRTYVWSLWTWINWACVVLGLVAVILWVVYLGKLDAVQQSSLGVAINRPPEGSNLPRDSDVMRTYVDSLQILNADIGDLDSYLAFLRFFLGCYNLLLVARFFEAFQAQPRLALVTNTILECFPDFLHFMMVFVTMLVSFAVAATFLFGHRVLEFSRVGWSIERCLFMLLGSLDYNKLSAEHPISALVWFVLFMTLMFMVMLNMLLAVIIDVYTGQMGAYSDDESIWHQLGRRMRSKELPARKVLQAVREMSQDEVSSGDLLEACPGLGKRQADELIQVVEHKEDREYDQVTSLTDATGLAVAMKEHVKAVGGQVNELVALQQRTKRVLRRASLEVGALRAGPPRFVLEPKSRQRIKEVERRLDLLEQLLDDVLRYTENRGRGLRDRLRLVEEHLRLRQGQADDVMSI</sequence>
<feature type="transmembrane region" description="Helical" evidence="6">
    <location>
        <begin position="487"/>
        <end position="509"/>
    </location>
</feature>
<dbReference type="InterPro" id="IPR013122">
    <property type="entry name" value="PKD1_2_channel"/>
</dbReference>
<evidence type="ECO:0000256" key="5">
    <source>
        <dbReference type="SAM" id="MobiDB-lite"/>
    </source>
</evidence>